<reference evidence="2" key="2">
    <citation type="submission" date="2015-01" db="EMBL/GenBank/DDBJ databases">
        <title>Evolutionary Origins and Diversification of the Mycorrhizal Mutualists.</title>
        <authorList>
            <consortium name="DOE Joint Genome Institute"/>
            <consortium name="Mycorrhizal Genomics Consortium"/>
            <person name="Kohler A."/>
            <person name="Kuo A."/>
            <person name="Nagy L.G."/>
            <person name="Floudas D."/>
            <person name="Copeland A."/>
            <person name="Barry K.W."/>
            <person name="Cichocki N."/>
            <person name="Veneault-Fourrey C."/>
            <person name="LaButti K."/>
            <person name="Lindquist E.A."/>
            <person name="Lipzen A."/>
            <person name="Lundell T."/>
            <person name="Morin E."/>
            <person name="Murat C."/>
            <person name="Riley R."/>
            <person name="Ohm R."/>
            <person name="Sun H."/>
            <person name="Tunlid A."/>
            <person name="Henrissat B."/>
            <person name="Grigoriev I.V."/>
            <person name="Hibbett D.S."/>
            <person name="Martin F."/>
        </authorList>
    </citation>
    <scope>NUCLEOTIDE SEQUENCE [LARGE SCALE GENOMIC DNA]</scope>
    <source>
        <strain evidence="2">Zn</strain>
    </source>
</reference>
<dbReference type="HOGENOM" id="CLU_1661301_0_0_1"/>
<dbReference type="InParanoid" id="A0A0C3CFT7"/>
<evidence type="ECO:0000313" key="1">
    <source>
        <dbReference type="EMBL" id="KIM97843.1"/>
    </source>
</evidence>
<accession>A0A0C3CFT7</accession>
<proteinExistence type="predicted"/>
<sequence length="159" mass="18443">MKRPLEDLAIKALAKKRANGEPHGIWEWLDLLRPLMGNEARELFESMRRGTVILLPRELFGASTHYLKPVEQEILDFGMDRESFEEGVVIGLRKWTRAEEAGLKEGDKILWYSPTWKCVDDFEAQMELFVESGGVEKRVVYWPRAFDKAQSWQMVKVGS</sequence>
<gene>
    <name evidence="1" type="ORF">OIDMADRAFT_20265</name>
</gene>
<dbReference type="OrthoDB" id="626167at2759"/>
<organism evidence="1 2">
    <name type="scientific">Oidiodendron maius (strain Zn)</name>
    <dbReference type="NCBI Taxonomy" id="913774"/>
    <lineage>
        <taxon>Eukaryota</taxon>
        <taxon>Fungi</taxon>
        <taxon>Dikarya</taxon>
        <taxon>Ascomycota</taxon>
        <taxon>Pezizomycotina</taxon>
        <taxon>Leotiomycetes</taxon>
        <taxon>Leotiomycetes incertae sedis</taxon>
        <taxon>Myxotrichaceae</taxon>
        <taxon>Oidiodendron</taxon>
    </lineage>
</organism>
<keyword evidence="2" id="KW-1185">Reference proteome</keyword>
<dbReference type="Proteomes" id="UP000054321">
    <property type="component" value="Unassembled WGS sequence"/>
</dbReference>
<evidence type="ECO:0000313" key="2">
    <source>
        <dbReference type="Proteomes" id="UP000054321"/>
    </source>
</evidence>
<name>A0A0C3CFT7_OIDMZ</name>
<reference evidence="1 2" key="1">
    <citation type="submission" date="2014-04" db="EMBL/GenBank/DDBJ databases">
        <authorList>
            <consortium name="DOE Joint Genome Institute"/>
            <person name="Kuo A."/>
            <person name="Martino E."/>
            <person name="Perotto S."/>
            <person name="Kohler A."/>
            <person name="Nagy L.G."/>
            <person name="Floudas D."/>
            <person name="Copeland A."/>
            <person name="Barry K.W."/>
            <person name="Cichocki N."/>
            <person name="Veneault-Fourrey C."/>
            <person name="LaButti K."/>
            <person name="Lindquist E.A."/>
            <person name="Lipzen A."/>
            <person name="Lundell T."/>
            <person name="Morin E."/>
            <person name="Murat C."/>
            <person name="Sun H."/>
            <person name="Tunlid A."/>
            <person name="Henrissat B."/>
            <person name="Grigoriev I.V."/>
            <person name="Hibbett D.S."/>
            <person name="Martin F."/>
            <person name="Nordberg H.P."/>
            <person name="Cantor M.N."/>
            <person name="Hua S.X."/>
        </authorList>
    </citation>
    <scope>NUCLEOTIDE SEQUENCE [LARGE SCALE GENOMIC DNA]</scope>
    <source>
        <strain evidence="1 2">Zn</strain>
    </source>
</reference>
<dbReference type="STRING" id="913774.A0A0C3CFT7"/>
<dbReference type="AlphaFoldDB" id="A0A0C3CFT7"/>
<dbReference type="EMBL" id="KN832881">
    <property type="protein sequence ID" value="KIM97843.1"/>
    <property type="molecule type" value="Genomic_DNA"/>
</dbReference>
<protein>
    <submittedName>
        <fullName evidence="1">Uncharacterized protein</fullName>
    </submittedName>
</protein>